<feature type="transmembrane region" description="Helical" evidence="5">
    <location>
        <begin position="288"/>
        <end position="308"/>
    </location>
</feature>
<keyword evidence="5" id="KW-0874">Quinone</keyword>
<dbReference type="Proteomes" id="UP000616201">
    <property type="component" value="Unassembled WGS sequence"/>
</dbReference>
<feature type="transmembrane region" description="Helical" evidence="5">
    <location>
        <begin position="315"/>
        <end position="335"/>
    </location>
</feature>
<dbReference type="GO" id="GO:0012505">
    <property type="term" value="C:endomembrane system"/>
    <property type="evidence" value="ECO:0007669"/>
    <property type="project" value="UniProtKB-SubCell"/>
</dbReference>
<comment type="function">
    <text evidence="5">NDH-1 shuttles electrons from NADH, via FMN and iron-sulfur (Fe-S) centers, to quinones in the respiratory chain. The immediate electron acceptor for the enzyme in this species is believed to be a menaquinone. Couples the redox reaction to proton translocation (for every two electrons transferred, four hydrogen ions are translocated across the cytoplasmic membrane), and thus conserves the redox energy in a proton gradient.</text>
</comment>
<evidence type="ECO:0000313" key="9">
    <source>
        <dbReference type="Proteomes" id="UP000616201"/>
    </source>
</evidence>
<dbReference type="HAMAP" id="MF_00445">
    <property type="entry name" value="NDH1_NuoN_1"/>
    <property type="match status" value="1"/>
</dbReference>
<feature type="transmembrane region" description="Helical" evidence="5">
    <location>
        <begin position="467"/>
        <end position="491"/>
    </location>
</feature>
<accession>A0A928YQ76</accession>
<dbReference type="InterPro" id="IPR010096">
    <property type="entry name" value="NADH-Q_OxRdtase_suN/2"/>
</dbReference>
<feature type="transmembrane region" description="Helical" evidence="5">
    <location>
        <begin position="207"/>
        <end position="231"/>
    </location>
</feature>
<feature type="transmembrane region" description="Helical" evidence="5">
    <location>
        <begin position="49"/>
        <end position="67"/>
    </location>
</feature>
<keyword evidence="4 5" id="KW-0472">Membrane</keyword>
<comment type="caution">
    <text evidence="8">The sequence shown here is derived from an EMBL/GenBank/DDBJ whole genome shotgun (WGS) entry which is preliminary data.</text>
</comment>
<keyword evidence="5" id="KW-0813">Transport</keyword>
<protein>
    <recommendedName>
        <fullName evidence="5">NADH-quinone oxidoreductase subunit N</fullName>
        <ecNumber evidence="5">7.1.1.-</ecNumber>
    </recommendedName>
    <alternativeName>
        <fullName evidence="5">NADH dehydrogenase I subunit N</fullName>
    </alternativeName>
    <alternativeName>
        <fullName evidence="5">NDH-1 subunit N</fullName>
    </alternativeName>
</protein>
<feature type="transmembrane region" description="Helical" evidence="5">
    <location>
        <begin position="426"/>
        <end position="446"/>
    </location>
</feature>
<comment type="catalytic activity">
    <reaction evidence="5">
        <text>a quinone + NADH + 5 H(+)(in) = a quinol + NAD(+) + 4 H(+)(out)</text>
        <dbReference type="Rhea" id="RHEA:57888"/>
        <dbReference type="ChEBI" id="CHEBI:15378"/>
        <dbReference type="ChEBI" id="CHEBI:24646"/>
        <dbReference type="ChEBI" id="CHEBI:57540"/>
        <dbReference type="ChEBI" id="CHEBI:57945"/>
        <dbReference type="ChEBI" id="CHEBI:132124"/>
    </reaction>
</comment>
<keyword evidence="5" id="KW-1278">Translocase</keyword>
<dbReference type="GO" id="GO:0050136">
    <property type="term" value="F:NADH dehydrogenase (quinone) (non-electrogenic) activity"/>
    <property type="evidence" value="ECO:0007669"/>
    <property type="project" value="UniProtKB-UniRule"/>
</dbReference>
<dbReference type="EMBL" id="PRDK01000005">
    <property type="protein sequence ID" value="MBE8713669.1"/>
    <property type="molecule type" value="Genomic_DNA"/>
</dbReference>
<feature type="transmembrane region" description="Helical" evidence="5">
    <location>
        <begin position="174"/>
        <end position="195"/>
    </location>
</feature>
<feature type="transmembrane region" description="Helical" evidence="5">
    <location>
        <begin position="384"/>
        <end position="406"/>
    </location>
</feature>
<dbReference type="InterPro" id="IPR001750">
    <property type="entry name" value="ND/Mrp_TM"/>
</dbReference>
<dbReference type="GO" id="GO:0005886">
    <property type="term" value="C:plasma membrane"/>
    <property type="evidence" value="ECO:0007669"/>
    <property type="project" value="UniProtKB-SubCell"/>
</dbReference>
<feature type="transmembrane region" description="Helical" evidence="5">
    <location>
        <begin position="117"/>
        <end position="134"/>
    </location>
</feature>
<proteinExistence type="inferred from homology"/>
<feature type="transmembrane region" description="Helical" evidence="5">
    <location>
        <begin position="341"/>
        <end position="363"/>
    </location>
</feature>
<keyword evidence="5" id="KW-0520">NAD</keyword>
<evidence type="ECO:0000256" key="2">
    <source>
        <dbReference type="ARBA" id="ARBA00022692"/>
    </source>
</evidence>
<evidence type="ECO:0000256" key="5">
    <source>
        <dbReference type="HAMAP-Rule" id="MF_00445"/>
    </source>
</evidence>
<sequence>MEKFEPVISETIDHIIASSGLLKPEIALAIAFLLSIISSLFFEKKFKNSTFLIAVLGFISAFILLIPQFNDPQEGFFGMIRRDDFSIYGRMLILFASLVTGFFIQQHFKHKAIKRKIADVYSILLAASFGLSLLTITTNWLLVFISIETVSIASYVLVGYLSENKKQSEAAVKYVLFGSACAAMMLYGLSLLYGFTGNLDFTSAMHIQGLISAPKILCSVAILFLFAGIGFKLSFAPFHVWSPDVYEGAPTPITAFLSTVPKIAVMILFSRLCASWFETFFYFSELTFLLLVVIAIVTMVVGNFIALRQENMKRLMAYSSIGHTGFLLMAVLAFVQGNTDVLLFYMAVYVLMNLSAFLYIDYLESKIGDANIQSFMGLGKKLPFTFVGFSLIGISLIGLPPTAGFIGKFLIFSNVFELYSESSEFAYLLLLIVGAITTVVSLFYYLKIPLYAFLKENKSDSVIKETFTFQNCLAFLFCIAVVILGIFPSLLLSLLK</sequence>
<reference evidence="8" key="1">
    <citation type="submission" date="2018-02" db="EMBL/GenBank/DDBJ databases">
        <authorList>
            <person name="Vasarhelyi B.M."/>
            <person name="Deshmukh S."/>
            <person name="Balint B."/>
            <person name="Kukolya J."/>
        </authorList>
    </citation>
    <scope>NUCLEOTIDE SEQUENCE</scope>
    <source>
        <strain evidence="8">KB22</strain>
    </source>
</reference>
<name>A0A928YQ76_9SPHI</name>
<feature type="transmembrane region" description="Helical" evidence="5">
    <location>
        <begin position="87"/>
        <end position="105"/>
    </location>
</feature>
<evidence type="ECO:0000256" key="4">
    <source>
        <dbReference type="ARBA" id="ARBA00023136"/>
    </source>
</evidence>
<feature type="transmembrane region" description="Helical" evidence="5">
    <location>
        <begin position="140"/>
        <end position="162"/>
    </location>
</feature>
<evidence type="ECO:0000256" key="6">
    <source>
        <dbReference type="RuleBase" id="RU000320"/>
    </source>
</evidence>
<dbReference type="Pfam" id="PF00361">
    <property type="entry name" value="Proton_antipo_M"/>
    <property type="match status" value="1"/>
</dbReference>
<dbReference type="EC" id="7.1.1.-" evidence="5"/>
<keyword evidence="9" id="KW-1185">Reference proteome</keyword>
<feature type="transmembrane region" description="Helical" evidence="5">
    <location>
        <begin position="26"/>
        <end position="42"/>
    </location>
</feature>
<dbReference type="NCBIfam" id="TIGR01770">
    <property type="entry name" value="NDH_I_N"/>
    <property type="match status" value="1"/>
</dbReference>
<dbReference type="GO" id="GO:0048038">
    <property type="term" value="F:quinone binding"/>
    <property type="evidence" value="ECO:0007669"/>
    <property type="project" value="UniProtKB-KW"/>
</dbReference>
<dbReference type="GO" id="GO:0042773">
    <property type="term" value="P:ATP synthesis coupled electron transport"/>
    <property type="evidence" value="ECO:0007669"/>
    <property type="project" value="InterPro"/>
</dbReference>
<comment type="subcellular location">
    <subcellularLocation>
        <location evidence="5">Cell membrane</location>
        <topology evidence="5">Multi-pass membrane protein</topology>
    </subcellularLocation>
    <subcellularLocation>
        <location evidence="1">Endomembrane system</location>
        <topology evidence="1">Multi-pass membrane protein</topology>
    </subcellularLocation>
    <subcellularLocation>
        <location evidence="6">Membrane</location>
        <topology evidence="6">Multi-pass membrane protein</topology>
    </subcellularLocation>
</comment>
<keyword evidence="3 5" id="KW-1133">Transmembrane helix</keyword>
<gene>
    <name evidence="5" type="primary">nuoN</name>
    <name evidence="8" type="ORF">C4F49_08255</name>
</gene>
<evidence type="ECO:0000256" key="1">
    <source>
        <dbReference type="ARBA" id="ARBA00004127"/>
    </source>
</evidence>
<feature type="domain" description="NADH:quinone oxidoreductase/Mrp antiporter transmembrane" evidence="7">
    <location>
        <begin position="138"/>
        <end position="420"/>
    </location>
</feature>
<evidence type="ECO:0000256" key="3">
    <source>
        <dbReference type="ARBA" id="ARBA00022989"/>
    </source>
</evidence>
<keyword evidence="5" id="KW-1003">Cell membrane</keyword>
<comment type="similarity">
    <text evidence="5">Belongs to the complex I subunit 2 family.</text>
</comment>
<comment type="subunit">
    <text evidence="5">NDH-1 is composed of 14 different subunits. Subunits NuoA, H, J, K, L, M, N constitute the membrane sector of the complex.</text>
</comment>
<evidence type="ECO:0000313" key="8">
    <source>
        <dbReference type="EMBL" id="MBE8713669.1"/>
    </source>
</evidence>
<keyword evidence="2 5" id="KW-0812">Transmembrane</keyword>
<organism evidence="8 9">
    <name type="scientific">Sphingobacterium hungaricum</name>
    <dbReference type="NCBI Taxonomy" id="2082723"/>
    <lineage>
        <taxon>Bacteria</taxon>
        <taxon>Pseudomonadati</taxon>
        <taxon>Bacteroidota</taxon>
        <taxon>Sphingobacteriia</taxon>
        <taxon>Sphingobacteriales</taxon>
        <taxon>Sphingobacteriaceae</taxon>
        <taxon>Sphingobacterium</taxon>
    </lineage>
</organism>
<dbReference type="RefSeq" id="WP_196933832.1">
    <property type="nucleotide sequence ID" value="NZ_MU158697.1"/>
</dbReference>
<dbReference type="PANTHER" id="PTHR22773">
    <property type="entry name" value="NADH DEHYDROGENASE"/>
    <property type="match status" value="1"/>
</dbReference>
<dbReference type="AlphaFoldDB" id="A0A928YQ76"/>
<evidence type="ECO:0000259" key="7">
    <source>
        <dbReference type="Pfam" id="PF00361"/>
    </source>
</evidence>
<dbReference type="GO" id="GO:0008137">
    <property type="term" value="F:NADH dehydrogenase (ubiquinone) activity"/>
    <property type="evidence" value="ECO:0007669"/>
    <property type="project" value="InterPro"/>
</dbReference>